<protein>
    <recommendedName>
        <fullName evidence="6">Glycosyltransferase</fullName>
        <ecNumber evidence="6">2.4.1.-</ecNumber>
    </recommendedName>
</protein>
<dbReference type="PROSITE" id="PS00375">
    <property type="entry name" value="UDPGT"/>
    <property type="match status" value="1"/>
</dbReference>
<evidence type="ECO:0000256" key="4">
    <source>
        <dbReference type="ARBA" id="ARBA00050777"/>
    </source>
</evidence>
<organism evidence="7">
    <name type="scientific">Glycine max</name>
    <name type="common">Soybean</name>
    <name type="synonym">Glycine hispida</name>
    <dbReference type="NCBI Taxonomy" id="3847"/>
    <lineage>
        <taxon>Eukaryota</taxon>
        <taxon>Viridiplantae</taxon>
        <taxon>Streptophyta</taxon>
        <taxon>Embryophyta</taxon>
        <taxon>Tracheophyta</taxon>
        <taxon>Spermatophyta</taxon>
        <taxon>Magnoliopsida</taxon>
        <taxon>eudicotyledons</taxon>
        <taxon>Gunneridae</taxon>
        <taxon>Pentapetalae</taxon>
        <taxon>rosids</taxon>
        <taxon>fabids</taxon>
        <taxon>Fabales</taxon>
        <taxon>Fabaceae</taxon>
        <taxon>Papilionoideae</taxon>
        <taxon>50 kb inversion clade</taxon>
        <taxon>NPAAA clade</taxon>
        <taxon>indigoferoid/millettioid clade</taxon>
        <taxon>Phaseoleae</taxon>
        <taxon>Glycine</taxon>
        <taxon>Glycine subgen. Soja</taxon>
    </lineage>
</organism>
<dbReference type="GO" id="GO:0050004">
    <property type="term" value="F:isoflavone 7-O-glucosyltransferase activity"/>
    <property type="evidence" value="ECO:0007669"/>
    <property type="project" value="UniProtKB-EC"/>
</dbReference>
<dbReference type="EMBL" id="CM000849">
    <property type="protein sequence ID" value="KRH08805.1"/>
    <property type="molecule type" value="Genomic_DNA"/>
</dbReference>
<evidence type="ECO:0000256" key="5">
    <source>
        <dbReference type="RuleBase" id="RU003718"/>
    </source>
</evidence>
<dbReference type="InterPro" id="IPR035595">
    <property type="entry name" value="UDP_glycos_trans_CS"/>
</dbReference>
<keyword evidence="2 5" id="KW-0328">Glycosyltransferase</keyword>
<evidence type="ECO:0000256" key="1">
    <source>
        <dbReference type="ARBA" id="ARBA00009995"/>
    </source>
</evidence>
<dbReference type="FunFam" id="3.40.50.2000:FF:000020">
    <property type="entry name" value="Glycosyltransferase"/>
    <property type="match status" value="1"/>
</dbReference>
<accession>A0A0R0G1T4</accession>
<keyword evidence="3 5" id="KW-0808">Transferase</keyword>
<evidence type="ECO:0000256" key="3">
    <source>
        <dbReference type="ARBA" id="ARBA00022679"/>
    </source>
</evidence>
<proteinExistence type="inferred from homology"/>
<reference evidence="7" key="2">
    <citation type="submission" date="2018-07" db="EMBL/GenBank/DDBJ databases">
        <title>WGS assembly of Glycine max.</title>
        <authorList>
            <person name="Schmutz J."/>
            <person name="Cannon S."/>
            <person name="Schlueter J."/>
            <person name="Ma J."/>
            <person name="Mitros T."/>
            <person name="Nelson W."/>
            <person name="Hyten D."/>
            <person name="Song Q."/>
            <person name="Thelen J."/>
            <person name="Cheng J."/>
            <person name="Xu D."/>
            <person name="Hellsten U."/>
            <person name="May G."/>
            <person name="Yu Y."/>
            <person name="Sakurai T."/>
            <person name="Umezawa T."/>
            <person name="Bhattacharyya M."/>
            <person name="Sandhu D."/>
            <person name="Valliyodan B."/>
            <person name="Lindquist E."/>
            <person name="Peto M."/>
            <person name="Grant D."/>
            <person name="Shu S."/>
            <person name="Goodstein D."/>
            <person name="Barry K."/>
            <person name="Futrell-Griggs M."/>
            <person name="Abernathy B."/>
            <person name="Du J."/>
            <person name="Tian Z."/>
            <person name="Zhu L."/>
            <person name="Gill N."/>
            <person name="Joshi T."/>
            <person name="Libault M."/>
            <person name="Sethuraman A."/>
            <person name="Zhang X."/>
            <person name="Shinozaki K."/>
            <person name="Nguyen H."/>
            <person name="Wing R."/>
            <person name="Cregan P."/>
            <person name="Specht J."/>
            <person name="Grimwood J."/>
            <person name="Rokhsar D."/>
            <person name="Stacey G."/>
            <person name="Shoemaker R."/>
            <person name="Jackson S."/>
        </authorList>
    </citation>
    <scope>NUCLEOTIDE SEQUENCE</scope>
    <source>
        <tissue evidence="7">Callus</tissue>
    </source>
</reference>
<name>A0A0R0G1T4_SOYBN</name>
<dbReference type="OrthoDB" id="5835829at2759"/>
<dbReference type="PANTHER" id="PTHR48048:SF33">
    <property type="entry name" value="ISOFLAVONE 7-O-GLUCOSYLTRANSFERASE 1"/>
    <property type="match status" value="1"/>
</dbReference>
<dbReference type="SMR" id="A0A0R0G1T4"/>
<dbReference type="Gene3D" id="3.40.50.2000">
    <property type="entry name" value="Glycogen Phosphorylase B"/>
    <property type="match status" value="2"/>
</dbReference>
<evidence type="ECO:0000256" key="2">
    <source>
        <dbReference type="ARBA" id="ARBA00022676"/>
    </source>
</evidence>
<dbReference type="InterPro" id="IPR002213">
    <property type="entry name" value="UDP_glucos_trans"/>
</dbReference>
<evidence type="ECO:0000256" key="6">
    <source>
        <dbReference type="RuleBase" id="RU362057"/>
    </source>
</evidence>
<dbReference type="SUPFAM" id="SSF53756">
    <property type="entry name" value="UDP-Glycosyltransferase/glycogen phosphorylase"/>
    <property type="match status" value="1"/>
</dbReference>
<comment type="catalytic activity">
    <reaction evidence="4">
        <text>a 7-hydroxyisoflavone + UDP-alpha-D-glucose = a 7-hydroxyisoflavone 7-O-beta-D-glucoside + UDP + H(+)</text>
        <dbReference type="Rhea" id="RHEA:56344"/>
        <dbReference type="ChEBI" id="CHEBI:15378"/>
        <dbReference type="ChEBI" id="CHEBI:55465"/>
        <dbReference type="ChEBI" id="CHEBI:58223"/>
        <dbReference type="ChEBI" id="CHEBI:58885"/>
        <dbReference type="ChEBI" id="CHEBI:140301"/>
        <dbReference type="EC" id="2.4.1.170"/>
    </reaction>
</comment>
<evidence type="ECO:0000313" key="7">
    <source>
        <dbReference type="EMBL" id="KRH08805.1"/>
    </source>
</evidence>
<dbReference type="Pfam" id="PF00201">
    <property type="entry name" value="UDPGT"/>
    <property type="match status" value="1"/>
</dbReference>
<dbReference type="PANTHER" id="PTHR48048">
    <property type="entry name" value="GLYCOSYLTRANSFERASE"/>
    <property type="match status" value="1"/>
</dbReference>
<dbReference type="EC" id="2.4.1.-" evidence="6"/>
<sequence>MKDTIVLYPNLGRGHLVSMVELGKLILTHHPSLSITILILTPPTTPSTTTTTLACDSNAQYIATVTATTPSITFHRVPLAALPFNTPFLPPHLLSLELTRHSTQNIAVALQTLAKASNLKAIVIDFMNFNDPKALTENLNNNVPTYFYYTSGASTLALLLYYPTIHPTLIEKKDTDQPLQIQIPGLSTITADDFPNECKDPLSYACQVFLQIAETMMGGAGIIVNTFEAIEEEAIRALSEDATVPPPLFCVGPVISAPYGEEDKGCLSWLNLQPSQSVVLLCFGSMGRFSRAQLKEIAIGLEKSEQRFLWVVRTELGGADDSAEELSLDELLPEGFLERTKEKGMVVRDWAPQAAILSHDSVGGFVTHCGWNSVLEAVCEGVPMVAWPLYAEQKMNRMVMVKEMKVALAVNENKDGFVSSTELGDRVRELMESDKGKEIRQRIFKMKMSAAEAMAEGGTSRASLDKLAKLWKQS</sequence>
<dbReference type="AlphaFoldDB" id="A0A0R0G1T4"/>
<comment type="similarity">
    <text evidence="1 5">Belongs to the UDP-glycosyltransferase family.</text>
</comment>
<dbReference type="InterPro" id="IPR050481">
    <property type="entry name" value="UDP-glycosyltransf_plant"/>
</dbReference>
<reference evidence="7" key="1">
    <citation type="journal article" date="2010" name="Nature">
        <title>Genome sequence of the palaeopolyploid soybean.</title>
        <authorList>
            <person name="Schmutz J."/>
            <person name="Cannon S.B."/>
            <person name="Schlueter J."/>
            <person name="Ma J."/>
            <person name="Mitros T."/>
            <person name="Nelson W."/>
            <person name="Hyten D.L."/>
            <person name="Song Q."/>
            <person name="Thelen J.J."/>
            <person name="Cheng J."/>
            <person name="Xu D."/>
            <person name="Hellsten U."/>
            <person name="May G.D."/>
            <person name="Yu Y."/>
            <person name="Sakurai T."/>
            <person name="Umezawa T."/>
            <person name="Bhattacharyya M.K."/>
            <person name="Sandhu D."/>
            <person name="Valliyodan B."/>
            <person name="Lindquist E."/>
            <person name="Peto M."/>
            <person name="Grant D."/>
            <person name="Shu S."/>
            <person name="Goodstein D."/>
            <person name="Barry K."/>
            <person name="Futrell-Griggs M."/>
            <person name="Abernathy B."/>
            <person name="Du J."/>
            <person name="Tian Z."/>
            <person name="Zhu L."/>
            <person name="Gill N."/>
            <person name="Joshi T."/>
            <person name="Libault M."/>
            <person name="Sethuraman A."/>
            <person name="Zhang X.-C."/>
            <person name="Shinozaki K."/>
            <person name="Nguyen H.T."/>
            <person name="Wing R.A."/>
            <person name="Cregan P."/>
            <person name="Specht J."/>
            <person name="Grimwood J."/>
            <person name="Rokhsar D."/>
            <person name="Stacey G."/>
            <person name="Shoemaker R.C."/>
            <person name="Jackson S.A."/>
        </authorList>
    </citation>
    <scope>NUCLEOTIDE SEQUENCE [LARGE SCALE GENOMIC DNA]</scope>
    <source>
        <tissue evidence="7">Callus</tissue>
    </source>
</reference>
<dbReference type="KEGG" id="gmx:100101902"/>
<dbReference type="FunFam" id="3.40.50.2000:FF:000095">
    <property type="entry name" value="Glycosyltransferase"/>
    <property type="match status" value="1"/>
</dbReference>
<dbReference type="OMA" id="NITHHEE"/>
<dbReference type="CDD" id="cd03784">
    <property type="entry name" value="GT1_Gtf-like"/>
    <property type="match status" value="1"/>
</dbReference>
<gene>
    <name evidence="7" type="ORF">GLYMA_16G175600</name>
</gene>